<feature type="domain" description="PH" evidence="2">
    <location>
        <begin position="611"/>
        <end position="709"/>
    </location>
</feature>
<feature type="domain" description="CRIC" evidence="4">
    <location>
        <begin position="39"/>
        <end position="139"/>
    </location>
</feature>
<evidence type="ECO:0000259" key="3">
    <source>
        <dbReference type="PROSITE" id="PS50106"/>
    </source>
</evidence>
<dbReference type="Gene3D" id="1.10.150.50">
    <property type="entry name" value="Transcription Factor, Ets-1"/>
    <property type="match status" value="1"/>
</dbReference>
<dbReference type="Gene3D" id="2.30.42.10">
    <property type="match status" value="1"/>
</dbReference>
<dbReference type="Pfam" id="PF00169">
    <property type="entry name" value="PH"/>
    <property type="match status" value="1"/>
</dbReference>
<dbReference type="RefSeq" id="XP_030851023.1">
    <property type="nucleotide sequence ID" value="XM_030995163.1"/>
</dbReference>
<feature type="region of interest" description="Disordered" evidence="1">
    <location>
        <begin position="738"/>
        <end position="782"/>
    </location>
</feature>
<dbReference type="Pfam" id="PF00595">
    <property type="entry name" value="PDZ"/>
    <property type="match status" value="1"/>
</dbReference>
<feature type="compositionally biased region" description="Basic and acidic residues" evidence="1">
    <location>
        <begin position="300"/>
        <end position="314"/>
    </location>
</feature>
<feature type="compositionally biased region" description="Basic and acidic residues" evidence="1">
    <location>
        <begin position="482"/>
        <end position="520"/>
    </location>
</feature>
<dbReference type="PROSITE" id="PS50003">
    <property type="entry name" value="PH_DOMAIN"/>
    <property type="match status" value="1"/>
</dbReference>
<proteinExistence type="predicted"/>
<feature type="compositionally biased region" description="Low complexity" evidence="1">
    <location>
        <begin position="833"/>
        <end position="844"/>
    </location>
</feature>
<dbReference type="PANTHER" id="PTHR12844:SF42">
    <property type="entry name" value="CONNECTOR ENHANCER OF KSR PROTEIN CNK"/>
    <property type="match status" value="1"/>
</dbReference>
<feature type="domain" description="PDZ" evidence="3">
    <location>
        <begin position="176"/>
        <end position="259"/>
    </location>
</feature>
<dbReference type="SUPFAM" id="SSF50729">
    <property type="entry name" value="PH domain-like"/>
    <property type="match status" value="1"/>
</dbReference>
<feature type="region of interest" description="Disordered" evidence="1">
    <location>
        <begin position="937"/>
        <end position="958"/>
    </location>
</feature>
<dbReference type="InterPro" id="IPR013761">
    <property type="entry name" value="SAM/pointed_sf"/>
</dbReference>
<dbReference type="OrthoDB" id="74412at2759"/>
<feature type="compositionally biased region" description="Polar residues" evidence="1">
    <location>
        <begin position="1090"/>
        <end position="1099"/>
    </location>
</feature>
<dbReference type="PANTHER" id="PTHR12844">
    <property type="entry name" value="CONNECTOR ENCHANCER OF KINASE SUPPRESSOR OF RAS"/>
    <property type="match status" value="1"/>
</dbReference>
<dbReference type="OMA" id="KSENCAP"/>
<feature type="region of interest" description="Disordered" evidence="1">
    <location>
        <begin position="1004"/>
        <end position="1158"/>
    </location>
</feature>
<reference evidence="5" key="2">
    <citation type="submission" date="2021-01" db="UniProtKB">
        <authorList>
            <consortium name="EnsemblMetazoa"/>
        </authorList>
    </citation>
    <scope>IDENTIFICATION</scope>
</reference>
<feature type="compositionally biased region" description="Polar residues" evidence="1">
    <location>
        <begin position="522"/>
        <end position="534"/>
    </location>
</feature>
<dbReference type="PROSITE" id="PS50106">
    <property type="entry name" value="PDZ"/>
    <property type="match status" value="1"/>
</dbReference>
<evidence type="ECO:0000259" key="2">
    <source>
        <dbReference type="PROSITE" id="PS50003"/>
    </source>
</evidence>
<feature type="region of interest" description="Disordered" evidence="1">
    <location>
        <begin position="557"/>
        <end position="588"/>
    </location>
</feature>
<feature type="compositionally biased region" description="Acidic residues" evidence="1">
    <location>
        <begin position="315"/>
        <end position="327"/>
    </location>
</feature>
<dbReference type="InterPro" id="IPR001849">
    <property type="entry name" value="PH_domain"/>
</dbReference>
<feature type="compositionally biased region" description="Polar residues" evidence="1">
    <location>
        <begin position="755"/>
        <end position="782"/>
    </location>
</feature>
<feature type="compositionally biased region" description="Polar residues" evidence="1">
    <location>
        <begin position="1056"/>
        <end position="1076"/>
    </location>
</feature>
<dbReference type="InterPro" id="IPR017874">
    <property type="entry name" value="CRIC_domain"/>
</dbReference>
<dbReference type="InParanoid" id="A0A7M7T3F1"/>
<feature type="compositionally biased region" description="Basic and acidic residues" evidence="1">
    <location>
        <begin position="389"/>
        <end position="411"/>
    </location>
</feature>
<reference evidence="6" key="1">
    <citation type="submission" date="2015-02" db="EMBL/GenBank/DDBJ databases">
        <title>Genome sequencing for Strongylocentrotus purpuratus.</title>
        <authorList>
            <person name="Murali S."/>
            <person name="Liu Y."/>
            <person name="Vee V."/>
            <person name="English A."/>
            <person name="Wang M."/>
            <person name="Skinner E."/>
            <person name="Han Y."/>
            <person name="Muzny D.M."/>
            <person name="Worley K.C."/>
            <person name="Gibbs R.A."/>
        </authorList>
    </citation>
    <scope>NUCLEOTIDE SEQUENCE</scope>
</reference>
<dbReference type="Gene3D" id="2.30.29.30">
    <property type="entry name" value="Pleckstrin-homology domain (PH domain)/Phosphotyrosine-binding domain (PTB)"/>
    <property type="match status" value="1"/>
</dbReference>
<evidence type="ECO:0008006" key="7">
    <source>
        <dbReference type="Google" id="ProtNLM"/>
    </source>
</evidence>
<feature type="region of interest" description="Disordered" evidence="1">
    <location>
        <begin position="256"/>
        <end position="535"/>
    </location>
</feature>
<dbReference type="Proteomes" id="UP000007110">
    <property type="component" value="Unassembled WGS sequence"/>
</dbReference>
<evidence type="ECO:0000313" key="5">
    <source>
        <dbReference type="EnsemblMetazoa" id="XP_030851023"/>
    </source>
</evidence>
<dbReference type="InterPro" id="IPR036034">
    <property type="entry name" value="PDZ_sf"/>
</dbReference>
<dbReference type="PROSITE" id="PS51290">
    <property type="entry name" value="CRIC"/>
    <property type="match status" value="1"/>
</dbReference>
<dbReference type="SMART" id="SM00233">
    <property type="entry name" value="PH"/>
    <property type="match status" value="1"/>
</dbReference>
<feature type="compositionally biased region" description="Basic and acidic residues" evidence="1">
    <location>
        <begin position="941"/>
        <end position="958"/>
    </location>
</feature>
<keyword evidence="6" id="KW-1185">Reference proteome</keyword>
<organism evidence="5 6">
    <name type="scientific">Strongylocentrotus purpuratus</name>
    <name type="common">Purple sea urchin</name>
    <dbReference type="NCBI Taxonomy" id="7668"/>
    <lineage>
        <taxon>Eukaryota</taxon>
        <taxon>Metazoa</taxon>
        <taxon>Echinodermata</taxon>
        <taxon>Eleutherozoa</taxon>
        <taxon>Echinozoa</taxon>
        <taxon>Echinoidea</taxon>
        <taxon>Euechinoidea</taxon>
        <taxon>Echinacea</taxon>
        <taxon>Camarodonta</taxon>
        <taxon>Echinidea</taxon>
        <taxon>Strongylocentrotidae</taxon>
        <taxon>Strongylocentrotus</taxon>
    </lineage>
</organism>
<dbReference type="AlphaFoldDB" id="A0A7M7T3F1"/>
<evidence type="ECO:0000256" key="1">
    <source>
        <dbReference type="SAM" id="MobiDB-lite"/>
    </source>
</evidence>
<dbReference type="EnsemblMetazoa" id="XM_030995163">
    <property type="protein sequence ID" value="XP_030851023"/>
    <property type="gene ID" value="LOC580608"/>
</dbReference>
<evidence type="ECO:0000259" key="4">
    <source>
        <dbReference type="PROSITE" id="PS51290"/>
    </source>
</evidence>
<feature type="compositionally biased region" description="Low complexity" evidence="1">
    <location>
        <begin position="1021"/>
        <end position="1043"/>
    </location>
</feature>
<dbReference type="SMART" id="SM00228">
    <property type="entry name" value="PDZ"/>
    <property type="match status" value="1"/>
</dbReference>
<feature type="compositionally biased region" description="Basic and acidic residues" evidence="1">
    <location>
        <begin position="887"/>
        <end position="910"/>
    </location>
</feature>
<dbReference type="InterPro" id="IPR011993">
    <property type="entry name" value="PH-like_dom_sf"/>
</dbReference>
<sequence>MTTSQDLEDLGVLKVGHQEIMLDAISLLCNLHYRQSVEDLQSVTLNLNTRTNCLTKYLQRCSRNGGHHPGRNGTNVPQSVPASVLVLIAEIVTAAKTVISWLDRPPFVTGDHFFKMFREDILKSALDLTQVGQQTGSLSQIEERLMDISQELGDFSDNLVKKASDPLIIQTSTIDFVSIKKKRSEEELGLEIRTSAIDGTHLITLVKPNSASGSTDRVHIGDEILQVNYQTVVGWHHSKVIEALKSNVGDITFTLKKRPRHLSQPGQIQRPKQNPFLHPNNLGISSLPYRRPSAGRKRVVVKDDMYLPQRQDEKREEEEEEEEEEERPPDTPSGILDSPLDSPLADTNYLLPRGFPLGRRPTMVPGMAHARRKGKVRQDRPRSLPSDLEELRKELNKSSSGKNDRTPEKIKPLPADFRIPTRKVNGSMCDTEPMPETKSLFPHSDKEDEPGLEDSASIVASEATAAPQVSRKPTAKGVSVTFKEDVVSPEKASDHHSNDKVDGACRQDSEVEGQGSKDSEGVVNTNNNEDTQIPSELKELIEVVEESGADEFVMVDIPPSADHTDGPGRLLKPTKRSDSTSTIDSTDSVRLRKHPKKGRFKRGISCADLGPGECDGHLWIKKAEKLGTKWIQMWFVLKEFVLYYYKDQKSDKAKGVICLPGFQVSLSPENKRSHAFKLKHAGVIKDILLAANNPKDLKNWMEKLQLATIMLQDESRVRQSTIITESILKRLDPTLLGGYHSSESTDEDNRKGSYEVTTQDSGDSSDATSVGTNSQPGTINSMTPGAAEAIATLKGEPSLSISMLQYDSTTYPTGAREKSSRPKGQLFLPESPPSSGDSTPSSSPQMQRVGCVPKFLSKSPKAQRGMQGQYDLSTAEAGQGDIPGFTEVDRSKTKTAKDEKRAKQSEQSNKDELVEAWKEIDGVTIKGFDRVTSFRAKKKERPALRVPKPEMSDKDKKVYQRRMLERKLKAKQAELESVDRLLGNQVVSATVLTEWREQHDDILKSLDGQNKDHVSSDSDPDSTTDMALSSSMSSINTNSTTTSTHDRTTFLGEDMTTVSDGTTSGCDVQTPMSDTASAIGEEEGEDTLKSTDLSGSTHLSPERLDADATRKTDPGPVCDDGDSAFAKSEDGDVVVSRTKDNVKLGTGRSESEASETSL</sequence>
<dbReference type="KEGG" id="spu:580608"/>
<feature type="region of interest" description="Disordered" evidence="1">
    <location>
        <begin position="810"/>
        <end position="910"/>
    </location>
</feature>
<name>A0A7M7T3F1_STRPU</name>
<accession>A0A7M7T3F1</accession>
<dbReference type="InterPro" id="IPR001478">
    <property type="entry name" value="PDZ"/>
</dbReference>
<evidence type="ECO:0000313" key="6">
    <source>
        <dbReference type="Proteomes" id="UP000007110"/>
    </source>
</evidence>
<feature type="compositionally biased region" description="Basic and acidic residues" evidence="1">
    <location>
        <begin position="1100"/>
        <end position="1113"/>
    </location>
</feature>
<feature type="compositionally biased region" description="Low complexity" evidence="1">
    <location>
        <begin position="579"/>
        <end position="588"/>
    </location>
</feature>
<dbReference type="InterPro" id="IPR051566">
    <property type="entry name" value="CNKSR"/>
</dbReference>
<dbReference type="SUPFAM" id="SSF50156">
    <property type="entry name" value="PDZ domain-like"/>
    <property type="match status" value="1"/>
</dbReference>
<dbReference type="CDD" id="cd06748">
    <property type="entry name" value="PDZ_CNK1_2_3-like"/>
    <property type="match status" value="1"/>
</dbReference>
<feature type="compositionally biased region" description="Basic and acidic residues" evidence="1">
    <location>
        <begin position="1004"/>
        <end position="1016"/>
    </location>
</feature>
<dbReference type="Pfam" id="PF10534">
    <property type="entry name" value="CRIC_ras_sig"/>
    <property type="match status" value="1"/>
</dbReference>
<protein>
    <recommendedName>
        <fullName evidence="7">Connector enhancer of kinase suppressor of ras 2</fullName>
    </recommendedName>
</protein>
<dbReference type="GeneID" id="580608"/>